<evidence type="ECO:0000256" key="7">
    <source>
        <dbReference type="ARBA" id="ARBA00022741"/>
    </source>
</evidence>
<dbReference type="InterPro" id="IPR032678">
    <property type="entry name" value="tRNA-synt_1_cat_dom"/>
</dbReference>
<dbReference type="RefSeq" id="WP_084391951.1">
    <property type="nucleotide sequence ID" value="NZ_BMKF01000002.1"/>
</dbReference>
<feature type="binding site" evidence="12">
    <location>
        <position position="274"/>
    </location>
    <ligand>
        <name>ATP</name>
        <dbReference type="ChEBI" id="CHEBI:30616"/>
    </ligand>
</feature>
<dbReference type="EMBL" id="BMKF01000002">
    <property type="protein sequence ID" value="GGB73895.1"/>
    <property type="molecule type" value="Genomic_DNA"/>
</dbReference>
<keyword evidence="8 12" id="KW-0862">Zinc</keyword>
<dbReference type="GO" id="GO:0016874">
    <property type="term" value="F:ligase activity"/>
    <property type="evidence" value="ECO:0007669"/>
    <property type="project" value="UniProtKB-KW"/>
</dbReference>
<comment type="subcellular location">
    <subcellularLocation>
        <location evidence="1 12">Cytoplasm</location>
    </subcellularLocation>
</comment>
<keyword evidence="10 12" id="KW-0648">Protein biosynthesis</keyword>
<comment type="similarity">
    <text evidence="2 12">Belongs to the class-I aminoacyl-tRNA synthetase family.</text>
</comment>
<dbReference type="InterPro" id="IPR015273">
    <property type="entry name" value="Cys-tRNA-synt_Ia_DALR"/>
</dbReference>
<dbReference type="HAMAP" id="MF_00041">
    <property type="entry name" value="Cys_tRNA_synth"/>
    <property type="match status" value="1"/>
</dbReference>
<dbReference type="Gene3D" id="3.40.50.620">
    <property type="entry name" value="HUPs"/>
    <property type="match status" value="1"/>
</dbReference>
<evidence type="ECO:0000256" key="6">
    <source>
        <dbReference type="ARBA" id="ARBA00022723"/>
    </source>
</evidence>
<dbReference type="SMART" id="SM00840">
    <property type="entry name" value="DALR_2"/>
    <property type="match status" value="1"/>
</dbReference>
<dbReference type="Pfam" id="PF09190">
    <property type="entry name" value="DALR_2"/>
    <property type="match status" value="1"/>
</dbReference>
<protein>
    <recommendedName>
        <fullName evidence="12">Cysteine--tRNA ligase</fullName>
        <ecNumber evidence="12">6.1.1.16</ecNumber>
    </recommendedName>
    <alternativeName>
        <fullName evidence="12">Cysteinyl-tRNA synthetase</fullName>
        <shortName evidence="12">CysRS</shortName>
    </alternativeName>
</protein>
<dbReference type="Pfam" id="PF01406">
    <property type="entry name" value="tRNA-synt_1e"/>
    <property type="match status" value="1"/>
</dbReference>
<comment type="catalytic activity">
    <reaction evidence="12">
        <text>tRNA(Cys) + L-cysteine + ATP = L-cysteinyl-tRNA(Cys) + AMP + diphosphate</text>
        <dbReference type="Rhea" id="RHEA:17773"/>
        <dbReference type="Rhea" id="RHEA-COMP:9661"/>
        <dbReference type="Rhea" id="RHEA-COMP:9679"/>
        <dbReference type="ChEBI" id="CHEBI:30616"/>
        <dbReference type="ChEBI" id="CHEBI:33019"/>
        <dbReference type="ChEBI" id="CHEBI:35235"/>
        <dbReference type="ChEBI" id="CHEBI:78442"/>
        <dbReference type="ChEBI" id="CHEBI:78517"/>
        <dbReference type="ChEBI" id="CHEBI:456215"/>
        <dbReference type="EC" id="6.1.1.16"/>
    </reaction>
</comment>
<evidence type="ECO:0000313" key="14">
    <source>
        <dbReference type="EMBL" id="GGB73895.1"/>
    </source>
</evidence>
<name>A0ABQ1JSZ3_9PROT</name>
<feature type="short sequence motif" description="'HIGH' region" evidence="12">
    <location>
        <begin position="31"/>
        <end position="41"/>
    </location>
</feature>
<feature type="binding site" evidence="12">
    <location>
        <position position="214"/>
    </location>
    <ligand>
        <name>Zn(2+)</name>
        <dbReference type="ChEBI" id="CHEBI:29105"/>
    </ligand>
</feature>
<evidence type="ECO:0000256" key="5">
    <source>
        <dbReference type="ARBA" id="ARBA00022598"/>
    </source>
</evidence>
<accession>A0ABQ1JSZ3</accession>
<organism evidence="14 15">
    <name type="scientific">Henriciella pelagia</name>
    <dbReference type="NCBI Taxonomy" id="1977912"/>
    <lineage>
        <taxon>Bacteria</taxon>
        <taxon>Pseudomonadati</taxon>
        <taxon>Pseudomonadota</taxon>
        <taxon>Alphaproteobacteria</taxon>
        <taxon>Hyphomonadales</taxon>
        <taxon>Hyphomonadaceae</taxon>
        <taxon>Henriciella</taxon>
    </lineage>
</organism>
<evidence type="ECO:0000256" key="10">
    <source>
        <dbReference type="ARBA" id="ARBA00022917"/>
    </source>
</evidence>
<evidence type="ECO:0000256" key="9">
    <source>
        <dbReference type="ARBA" id="ARBA00022840"/>
    </source>
</evidence>
<keyword evidence="15" id="KW-1185">Reference proteome</keyword>
<dbReference type="CDD" id="cd00672">
    <property type="entry name" value="CysRS_core"/>
    <property type="match status" value="1"/>
</dbReference>
<keyword evidence="5 12" id="KW-0436">Ligase</keyword>
<comment type="caution">
    <text evidence="14">The sequence shown here is derived from an EMBL/GenBank/DDBJ whole genome shotgun (WGS) entry which is preliminary data.</text>
</comment>
<dbReference type="PANTHER" id="PTHR10890">
    <property type="entry name" value="CYSTEINYL-TRNA SYNTHETASE"/>
    <property type="match status" value="1"/>
</dbReference>
<dbReference type="PANTHER" id="PTHR10890:SF3">
    <property type="entry name" value="CYSTEINE--TRNA LIGASE, CYTOPLASMIC"/>
    <property type="match status" value="1"/>
</dbReference>
<gene>
    <name evidence="12 14" type="primary">cysS</name>
    <name evidence="14" type="ORF">GCM10011503_23290</name>
</gene>
<evidence type="ECO:0000259" key="13">
    <source>
        <dbReference type="SMART" id="SM00840"/>
    </source>
</evidence>
<dbReference type="Pfam" id="PF23493">
    <property type="entry name" value="CysS_C"/>
    <property type="match status" value="1"/>
</dbReference>
<comment type="cofactor">
    <cofactor evidence="12">
        <name>Zn(2+)</name>
        <dbReference type="ChEBI" id="CHEBI:29105"/>
    </cofactor>
    <text evidence="12">Binds 1 zinc ion per subunit.</text>
</comment>
<dbReference type="InterPro" id="IPR056411">
    <property type="entry name" value="CysS_C"/>
</dbReference>
<dbReference type="NCBIfam" id="TIGR00435">
    <property type="entry name" value="cysS"/>
    <property type="match status" value="1"/>
</dbReference>
<reference evidence="15" key="1">
    <citation type="journal article" date="2019" name="Int. J. Syst. Evol. Microbiol.">
        <title>The Global Catalogue of Microorganisms (GCM) 10K type strain sequencing project: providing services to taxonomists for standard genome sequencing and annotation.</title>
        <authorList>
            <consortium name="The Broad Institute Genomics Platform"/>
            <consortium name="The Broad Institute Genome Sequencing Center for Infectious Disease"/>
            <person name="Wu L."/>
            <person name="Ma J."/>
        </authorList>
    </citation>
    <scope>NUCLEOTIDE SEQUENCE [LARGE SCALE GENOMIC DNA]</scope>
    <source>
        <strain evidence="15">CGMCC 1.15928</strain>
    </source>
</reference>
<evidence type="ECO:0000256" key="2">
    <source>
        <dbReference type="ARBA" id="ARBA00005594"/>
    </source>
</evidence>
<dbReference type="InterPro" id="IPR009080">
    <property type="entry name" value="tRNAsynth_Ia_anticodon-bd"/>
</dbReference>
<evidence type="ECO:0000256" key="3">
    <source>
        <dbReference type="ARBA" id="ARBA00011245"/>
    </source>
</evidence>
<feature type="binding site" evidence="12">
    <location>
        <position position="239"/>
    </location>
    <ligand>
        <name>Zn(2+)</name>
        <dbReference type="ChEBI" id="CHEBI:29105"/>
    </ligand>
</feature>
<evidence type="ECO:0000256" key="11">
    <source>
        <dbReference type="ARBA" id="ARBA00023146"/>
    </source>
</evidence>
<sequence>MTIRLYNTLGREKQIFEPQDPSRVTMYVCGPTVYNYAHIGNARPPVVFDVLNRLLRRTYGESAVVYARNITDVEDKIIAASLADGTPIPEITRKYADIYNADTSALNVLPPTIEPWATHHIDGMLKITQQLVKKGYAYVAPSGVFFDVEQMEDYGKLSGRKLEDNEAGARVAVSDEKRNPADFALWKFAKEGEPEDAIWDSPWGRGRPGWHIECSAMIAATLGKTIDIHGGGIDLQFPHHENEIAQSECAHGEPMARYWLHNGFLDMDGEKMSKSLGNVKLIHDLLADWPGEVLRFALLSGHYRAPLDWTRDLLEQSKTTLGRIYGALRRVWQAEGGVARDKGVLKALQDDLNTPVALAELSRLASEANQAADAKDEARMTQARADLLDAGELLGLLSLSPSQWEQGGSDDDKARIDALVQARVDARANKDWAEADRIRNTLAEEGIEIMDGPQGSTWRRV</sequence>
<keyword evidence="4 12" id="KW-0963">Cytoplasm</keyword>
<feature type="binding site" evidence="12">
    <location>
        <position position="243"/>
    </location>
    <ligand>
        <name>Zn(2+)</name>
        <dbReference type="ChEBI" id="CHEBI:29105"/>
    </ligand>
</feature>
<dbReference type="EC" id="6.1.1.16" evidence="12"/>
<keyword evidence="9 12" id="KW-0067">ATP-binding</keyword>
<keyword evidence="6 12" id="KW-0479">Metal-binding</keyword>
<comment type="subunit">
    <text evidence="3 12">Monomer.</text>
</comment>
<evidence type="ECO:0000256" key="8">
    <source>
        <dbReference type="ARBA" id="ARBA00022833"/>
    </source>
</evidence>
<proteinExistence type="inferred from homology"/>
<dbReference type="InterPro" id="IPR015803">
    <property type="entry name" value="Cys-tRNA-ligase"/>
</dbReference>
<feature type="short sequence motif" description="'KMSKS' region" evidence="12">
    <location>
        <begin position="271"/>
        <end position="275"/>
    </location>
</feature>
<dbReference type="PRINTS" id="PR00983">
    <property type="entry name" value="TRNASYNTHCYS"/>
</dbReference>
<dbReference type="SUPFAM" id="SSF52374">
    <property type="entry name" value="Nucleotidylyl transferase"/>
    <property type="match status" value="1"/>
</dbReference>
<evidence type="ECO:0000256" key="12">
    <source>
        <dbReference type="HAMAP-Rule" id="MF_00041"/>
    </source>
</evidence>
<dbReference type="Proteomes" id="UP000628854">
    <property type="component" value="Unassembled WGS sequence"/>
</dbReference>
<dbReference type="SUPFAM" id="SSF47323">
    <property type="entry name" value="Anticodon-binding domain of a subclass of class I aminoacyl-tRNA synthetases"/>
    <property type="match status" value="1"/>
</dbReference>
<dbReference type="InterPro" id="IPR024909">
    <property type="entry name" value="Cys-tRNA/MSH_ligase"/>
</dbReference>
<feature type="domain" description="Cysteinyl-tRNA synthetase class Ia DALR" evidence="13">
    <location>
        <begin position="343"/>
        <end position="405"/>
    </location>
</feature>
<evidence type="ECO:0000313" key="15">
    <source>
        <dbReference type="Proteomes" id="UP000628854"/>
    </source>
</evidence>
<evidence type="ECO:0000256" key="1">
    <source>
        <dbReference type="ARBA" id="ARBA00004496"/>
    </source>
</evidence>
<evidence type="ECO:0000256" key="4">
    <source>
        <dbReference type="ARBA" id="ARBA00022490"/>
    </source>
</evidence>
<dbReference type="InterPro" id="IPR014729">
    <property type="entry name" value="Rossmann-like_a/b/a_fold"/>
</dbReference>
<feature type="binding site" evidence="12">
    <location>
        <position position="29"/>
    </location>
    <ligand>
        <name>Zn(2+)</name>
        <dbReference type="ChEBI" id="CHEBI:29105"/>
    </ligand>
</feature>
<dbReference type="Gene3D" id="1.20.120.1910">
    <property type="entry name" value="Cysteine-tRNA ligase, C-terminal anti-codon recognition domain"/>
    <property type="match status" value="1"/>
</dbReference>
<keyword evidence="7 12" id="KW-0547">Nucleotide-binding</keyword>
<keyword evidence="11 12" id="KW-0030">Aminoacyl-tRNA synthetase</keyword>